<dbReference type="EMBL" id="JAELVR010000008">
    <property type="protein sequence ID" value="MBJ6372375.1"/>
    <property type="molecule type" value="Genomic_DNA"/>
</dbReference>
<dbReference type="RefSeq" id="WP_199025255.1">
    <property type="nucleotide sequence ID" value="NZ_JAELVR010000008.1"/>
</dbReference>
<comment type="caution">
    <text evidence="5">The sequence shown here is derived from an EMBL/GenBank/DDBJ whole genome shotgun (WGS) entry which is preliminary data.</text>
</comment>
<evidence type="ECO:0000313" key="6">
    <source>
        <dbReference type="Proteomes" id="UP000619079"/>
    </source>
</evidence>
<dbReference type="SUPFAM" id="SSF55816">
    <property type="entry name" value="5'-nucleotidase (syn. UDP-sugar hydrolase), C-terminal domain"/>
    <property type="match status" value="1"/>
</dbReference>
<dbReference type="Pfam" id="PF02872">
    <property type="entry name" value="5_nucleotid_C"/>
    <property type="match status" value="1"/>
</dbReference>
<dbReference type="PRINTS" id="PR01607">
    <property type="entry name" value="APYRASEFAMLY"/>
</dbReference>
<organism evidence="5 6">
    <name type="scientific">Sedimentitalea arenosa</name>
    <dbReference type="NCBI Taxonomy" id="2798803"/>
    <lineage>
        <taxon>Bacteria</taxon>
        <taxon>Pseudomonadati</taxon>
        <taxon>Pseudomonadota</taxon>
        <taxon>Alphaproteobacteria</taxon>
        <taxon>Rhodobacterales</taxon>
        <taxon>Paracoccaceae</taxon>
        <taxon>Sedimentitalea</taxon>
    </lineage>
</organism>
<evidence type="ECO:0000313" key="5">
    <source>
        <dbReference type="EMBL" id="MBJ6372375.1"/>
    </source>
</evidence>
<protein>
    <submittedName>
        <fullName evidence="5">Bifunctional 2',3'-cyclic-nucleotide 2'-phosphodiesterase/3'-nucleotidase</fullName>
    </submittedName>
</protein>
<keyword evidence="2" id="KW-0378">Hydrolase</keyword>
<dbReference type="GO" id="GO:0016787">
    <property type="term" value="F:hydrolase activity"/>
    <property type="evidence" value="ECO:0007669"/>
    <property type="project" value="UniProtKB-KW"/>
</dbReference>
<comment type="similarity">
    <text evidence="2">Belongs to the 5'-nucleotidase family.</text>
</comment>
<dbReference type="Pfam" id="PF00149">
    <property type="entry name" value="Metallophos"/>
    <property type="match status" value="1"/>
</dbReference>
<dbReference type="GO" id="GO:0030288">
    <property type="term" value="C:outer membrane-bounded periplasmic space"/>
    <property type="evidence" value="ECO:0007669"/>
    <property type="project" value="TreeGrafter"/>
</dbReference>
<dbReference type="GO" id="GO:0009166">
    <property type="term" value="P:nucleotide catabolic process"/>
    <property type="evidence" value="ECO:0007669"/>
    <property type="project" value="InterPro"/>
</dbReference>
<dbReference type="InterPro" id="IPR008334">
    <property type="entry name" value="5'-Nucleotdase_C"/>
</dbReference>
<dbReference type="InterPro" id="IPR036907">
    <property type="entry name" value="5'-Nucleotdase_C_sf"/>
</dbReference>
<proteinExistence type="inferred from homology"/>
<dbReference type="GO" id="GO:0000166">
    <property type="term" value="F:nucleotide binding"/>
    <property type="evidence" value="ECO:0007669"/>
    <property type="project" value="UniProtKB-KW"/>
</dbReference>
<accession>A0A8J7LWN1</accession>
<dbReference type="Proteomes" id="UP000619079">
    <property type="component" value="Unassembled WGS sequence"/>
</dbReference>
<sequence>MLISPDTTEGTLAGTRCLPSDARIRIRILATTDLHMNLTSHNYFSDRPDPTVGLTRTATLIRQARVEAEKDGALVLLFDNGDALQGTPLGDMVAEQPERLHPLMRAFSHLRYDAIGLGNHDFNFGLKSLDTALRQAPCPVLCSNLKRVGQGPPFGFEPFAILDRMVRCGGNEWPIRIGVLSFLPPQTVTWDAGLLKGEVEARAIVASARDWLPDLRAAGCDLVIALAHSGLGEADDHADLENAVLPLAALDGIDAVVSGHTHQHFPGPDHSGLAHVDATKGTVHGKPTVMAGNSGSHLGVIDLDLVARDGNRWTADRFDCGLRPIIRHDKDGKPRELAEEDPEMVQLLSEDHSQTRALMDQPLGHSEVSLHSYFSFIAPDRALAVVAAAQAEALRTHIAGSEAAGLPILSATAPAKFGARAGPGAYTDVPAGPLSLRHVADLHVFPNQLRGLVVTGAQLLDWLEMSASRFHHIEPGGADQALVDTAIPGHDFDVMHGISYEIDLSLPRRFLPNGRLADATARRVLRATHDGTQIQPEQRFAVALNSFRANGGGPFPMLRDCPEIALPKITLREAITRYVASGTSPAQRPEWSAPWRFSPLPGTVVSVETGPGALAHMEELSHRGITAAGMTSEGFLRLSVPL</sequence>
<reference evidence="5" key="1">
    <citation type="submission" date="2020-12" db="EMBL/GenBank/DDBJ databases">
        <title>Sedimentitalea sp. nov., isolated from sand in Incheon.</title>
        <authorList>
            <person name="Kim W."/>
        </authorList>
    </citation>
    <scope>NUCLEOTIDE SEQUENCE</scope>
    <source>
        <strain evidence="5">CAU 1593</strain>
    </source>
</reference>
<dbReference type="InterPro" id="IPR006179">
    <property type="entry name" value="5_nucleotidase/apyrase"/>
</dbReference>
<gene>
    <name evidence="5" type="ORF">JF290_12630</name>
</gene>
<feature type="domain" description="Calcineurin-like phosphoesterase" evidence="3">
    <location>
        <begin position="26"/>
        <end position="263"/>
    </location>
</feature>
<feature type="domain" description="5'-Nucleotidase C-terminal" evidence="4">
    <location>
        <begin position="410"/>
        <end position="559"/>
    </location>
</feature>
<dbReference type="AlphaFoldDB" id="A0A8J7LWN1"/>
<evidence type="ECO:0000259" key="3">
    <source>
        <dbReference type="Pfam" id="PF00149"/>
    </source>
</evidence>
<dbReference type="PANTHER" id="PTHR11575:SF6">
    <property type="entry name" value="2',3'-CYCLIC-NUCLEOTIDE 2'-PHOSPHODIESTERASE_3'-NUCLEOTIDASE"/>
    <property type="match status" value="1"/>
</dbReference>
<dbReference type="PANTHER" id="PTHR11575">
    <property type="entry name" value="5'-NUCLEOTIDASE-RELATED"/>
    <property type="match status" value="1"/>
</dbReference>
<evidence type="ECO:0000256" key="1">
    <source>
        <dbReference type="ARBA" id="ARBA00022729"/>
    </source>
</evidence>
<dbReference type="SUPFAM" id="SSF56300">
    <property type="entry name" value="Metallo-dependent phosphatases"/>
    <property type="match status" value="1"/>
</dbReference>
<evidence type="ECO:0000259" key="4">
    <source>
        <dbReference type="Pfam" id="PF02872"/>
    </source>
</evidence>
<keyword evidence="2" id="KW-0547">Nucleotide-binding</keyword>
<evidence type="ECO:0000256" key="2">
    <source>
        <dbReference type="RuleBase" id="RU362119"/>
    </source>
</evidence>
<dbReference type="InterPro" id="IPR004843">
    <property type="entry name" value="Calcineurin-like_PHP"/>
</dbReference>
<dbReference type="Gene3D" id="3.90.780.10">
    <property type="entry name" value="5'-Nucleotidase, C-terminal domain"/>
    <property type="match status" value="1"/>
</dbReference>
<keyword evidence="1" id="KW-0732">Signal</keyword>
<name>A0A8J7LWN1_9RHOB</name>
<dbReference type="Gene3D" id="3.60.21.10">
    <property type="match status" value="1"/>
</dbReference>
<dbReference type="InterPro" id="IPR029052">
    <property type="entry name" value="Metallo-depent_PP-like"/>
</dbReference>
<keyword evidence="6" id="KW-1185">Reference proteome</keyword>
<dbReference type="NCBIfam" id="NF006938">
    <property type="entry name" value="PRK09420.1"/>
    <property type="match status" value="1"/>
</dbReference>